<gene>
    <name evidence="1" type="ORF">CAEBREN_32494</name>
</gene>
<accession>G0NV95</accession>
<dbReference type="InParanoid" id="G0NV95"/>
<dbReference type="STRING" id="135651.G0NV95"/>
<organism evidence="2">
    <name type="scientific">Caenorhabditis brenneri</name>
    <name type="common">Nematode worm</name>
    <dbReference type="NCBI Taxonomy" id="135651"/>
    <lineage>
        <taxon>Eukaryota</taxon>
        <taxon>Metazoa</taxon>
        <taxon>Ecdysozoa</taxon>
        <taxon>Nematoda</taxon>
        <taxon>Chromadorea</taxon>
        <taxon>Rhabditida</taxon>
        <taxon>Rhabditina</taxon>
        <taxon>Rhabditomorpha</taxon>
        <taxon>Rhabditoidea</taxon>
        <taxon>Rhabditidae</taxon>
        <taxon>Peloderinae</taxon>
        <taxon>Caenorhabditis</taxon>
    </lineage>
</organism>
<dbReference type="OrthoDB" id="5836967at2759"/>
<dbReference type="HOGENOM" id="CLU_2308511_0_0_1"/>
<evidence type="ECO:0000313" key="2">
    <source>
        <dbReference type="Proteomes" id="UP000008068"/>
    </source>
</evidence>
<reference evidence="2" key="1">
    <citation type="submission" date="2011-07" db="EMBL/GenBank/DDBJ databases">
        <authorList>
            <consortium name="Caenorhabditis brenneri Sequencing and Analysis Consortium"/>
            <person name="Wilson R.K."/>
        </authorList>
    </citation>
    <scope>NUCLEOTIDE SEQUENCE [LARGE SCALE GENOMIC DNA]</scope>
    <source>
        <strain evidence="2">PB2801</strain>
    </source>
</reference>
<sequence>MRANHLREGTRPHTAIYRLSSTKTSVQVLCRQCQEVIPSSESLREHRHFPLAKQIWQCKVCNLEFETCTLAIGEYIVTISDSFSSITLIFVLLRSARGAG</sequence>
<keyword evidence="2" id="KW-1185">Reference proteome</keyword>
<dbReference type="Proteomes" id="UP000008068">
    <property type="component" value="Unassembled WGS sequence"/>
</dbReference>
<dbReference type="AlphaFoldDB" id="G0NV95"/>
<evidence type="ECO:0000313" key="1">
    <source>
        <dbReference type="EMBL" id="EGT38137.1"/>
    </source>
</evidence>
<protein>
    <submittedName>
        <fullName evidence="1">Uncharacterized protein</fullName>
    </submittedName>
</protein>
<dbReference type="EMBL" id="GL379955">
    <property type="protein sequence ID" value="EGT38137.1"/>
    <property type="molecule type" value="Genomic_DNA"/>
</dbReference>
<name>G0NV95_CAEBE</name>
<proteinExistence type="predicted"/>